<evidence type="ECO:0000256" key="1">
    <source>
        <dbReference type="ARBA" id="ARBA00004141"/>
    </source>
</evidence>
<protein>
    <submittedName>
        <fullName evidence="7">Cation:H+ antiporter</fullName>
    </submittedName>
</protein>
<feature type="transmembrane region" description="Helical" evidence="5">
    <location>
        <begin position="12"/>
        <end position="31"/>
    </location>
</feature>
<feature type="domain" description="Sodium/calcium exchanger membrane region" evidence="6">
    <location>
        <begin position="122"/>
        <end position="227"/>
    </location>
</feature>
<dbReference type="InterPro" id="IPR044880">
    <property type="entry name" value="NCX_ion-bd_dom_sf"/>
</dbReference>
<feature type="transmembrane region" description="Helical" evidence="5">
    <location>
        <begin position="37"/>
        <end position="59"/>
    </location>
</feature>
<evidence type="ECO:0000256" key="4">
    <source>
        <dbReference type="ARBA" id="ARBA00023136"/>
    </source>
</evidence>
<keyword evidence="2 5" id="KW-0812">Transmembrane</keyword>
<feature type="transmembrane region" description="Helical" evidence="5">
    <location>
        <begin position="71"/>
        <end position="88"/>
    </location>
</feature>
<dbReference type="OrthoDB" id="291322at2157"/>
<dbReference type="RefSeq" id="WP_175526353.1">
    <property type="nucleotide sequence ID" value="NZ_FNIA01000002.1"/>
</dbReference>
<reference evidence="7 8" key="1">
    <citation type="submission" date="2016-10" db="EMBL/GenBank/DDBJ databases">
        <authorList>
            <person name="de Groot N.N."/>
        </authorList>
    </citation>
    <scope>NUCLEOTIDE SEQUENCE [LARGE SCALE GENOMIC DNA]</scope>
    <source>
        <strain evidence="8">EB21,IBRC-M 10013,KCTC 4048</strain>
    </source>
</reference>
<keyword evidence="3 5" id="KW-1133">Transmembrane helix</keyword>
<feature type="transmembrane region" description="Helical" evidence="5">
    <location>
        <begin position="138"/>
        <end position="157"/>
    </location>
</feature>
<feature type="transmembrane region" description="Helical" evidence="5">
    <location>
        <begin position="364"/>
        <end position="381"/>
    </location>
</feature>
<dbReference type="Pfam" id="PF01699">
    <property type="entry name" value="Na_Ca_ex"/>
    <property type="match status" value="2"/>
</dbReference>
<evidence type="ECO:0000313" key="8">
    <source>
        <dbReference type="Proteomes" id="UP000199370"/>
    </source>
</evidence>
<dbReference type="GO" id="GO:0055085">
    <property type="term" value="P:transmembrane transport"/>
    <property type="evidence" value="ECO:0007669"/>
    <property type="project" value="InterPro"/>
</dbReference>
<organism evidence="7 8">
    <name type="scientific">Haloarchaeobius iranensis</name>
    <dbReference type="NCBI Taxonomy" id="996166"/>
    <lineage>
        <taxon>Archaea</taxon>
        <taxon>Methanobacteriati</taxon>
        <taxon>Methanobacteriota</taxon>
        <taxon>Stenosarchaea group</taxon>
        <taxon>Halobacteria</taxon>
        <taxon>Halobacteriales</taxon>
        <taxon>Halorubellaceae</taxon>
        <taxon>Haloarchaeobius</taxon>
    </lineage>
</organism>
<evidence type="ECO:0000259" key="6">
    <source>
        <dbReference type="Pfam" id="PF01699"/>
    </source>
</evidence>
<dbReference type="STRING" id="996166.SAMN05192554_102269"/>
<dbReference type="GO" id="GO:0016020">
    <property type="term" value="C:membrane"/>
    <property type="evidence" value="ECO:0007669"/>
    <property type="project" value="UniProtKB-SubCell"/>
</dbReference>
<dbReference type="EMBL" id="FNIA01000002">
    <property type="protein sequence ID" value="SDM45378.1"/>
    <property type="molecule type" value="Genomic_DNA"/>
</dbReference>
<gene>
    <name evidence="7" type="ORF">SAMN05192554_102269</name>
</gene>
<keyword evidence="4 5" id="KW-0472">Membrane</keyword>
<evidence type="ECO:0000313" key="7">
    <source>
        <dbReference type="EMBL" id="SDM45378.1"/>
    </source>
</evidence>
<feature type="transmembrane region" description="Helical" evidence="5">
    <location>
        <begin position="249"/>
        <end position="271"/>
    </location>
</feature>
<feature type="domain" description="Sodium/calcium exchanger membrane region" evidence="6">
    <location>
        <begin position="256"/>
        <end position="401"/>
    </location>
</feature>
<accession>A0A1G9TCL7</accession>
<feature type="transmembrane region" description="Helical" evidence="5">
    <location>
        <begin position="419"/>
        <end position="438"/>
    </location>
</feature>
<proteinExistence type="predicted"/>
<dbReference type="AlphaFoldDB" id="A0A1G9TCL7"/>
<evidence type="ECO:0000256" key="3">
    <source>
        <dbReference type="ARBA" id="ARBA00022989"/>
    </source>
</evidence>
<dbReference type="InterPro" id="IPR004837">
    <property type="entry name" value="NaCa_Exmemb"/>
</dbReference>
<evidence type="ECO:0000256" key="5">
    <source>
        <dbReference type="SAM" id="Phobius"/>
    </source>
</evidence>
<sequence>MLKDRIQHPLAALVFAALLTVPWVGVVLLGGPEAVGLSHIGTVAVSGLSVLGASFMLAWGAETAEKDVPRAFAIAVLAVLAVAPEYAVDALYAFGAGDGGATAQACADFTTQQIETADDGTVAAACHDANLAVANMTGANRILIGLGWAGIALFTVYRAGSASDPAVQEEDGFLANHVRLDRDLGLEIVFLLAATLVAFFVPLNGGIGIADTLVLVGIYIAYIAIIIRGDVDEHEEQVGVPAYLQQLPFAYRTLSSITLFLYSGLMIYTAVHPFAHGLEEIGLSLGIPEFFMIQWLAPLASESPELIVVAYLVNKARSTAGFNALISSKLNQWTLLIGTLAVVYSLALGSVGTLPFDEKQTAEIWITAAQSLFAIAIITNFDISVREAVVLLLLFASQVAIEFGAIVTMSQSGAEEFSIFMLHAYTVLYVAISAVLFYRRREALVDIFRTTAATARESVTGTSPAEHSD</sequence>
<feature type="transmembrane region" description="Helical" evidence="5">
    <location>
        <begin position="333"/>
        <end position="352"/>
    </location>
</feature>
<evidence type="ECO:0000256" key="2">
    <source>
        <dbReference type="ARBA" id="ARBA00022692"/>
    </source>
</evidence>
<keyword evidence="8" id="KW-1185">Reference proteome</keyword>
<feature type="transmembrane region" description="Helical" evidence="5">
    <location>
        <begin position="207"/>
        <end position="228"/>
    </location>
</feature>
<feature type="transmembrane region" description="Helical" evidence="5">
    <location>
        <begin position="184"/>
        <end position="201"/>
    </location>
</feature>
<feature type="transmembrane region" description="Helical" evidence="5">
    <location>
        <begin position="388"/>
        <end position="407"/>
    </location>
</feature>
<feature type="transmembrane region" description="Helical" evidence="5">
    <location>
        <begin position="291"/>
        <end position="313"/>
    </location>
</feature>
<dbReference type="Gene3D" id="1.20.1420.30">
    <property type="entry name" value="NCX, central ion-binding region"/>
    <property type="match status" value="1"/>
</dbReference>
<comment type="subcellular location">
    <subcellularLocation>
        <location evidence="1">Membrane</location>
        <topology evidence="1">Multi-pass membrane protein</topology>
    </subcellularLocation>
</comment>
<name>A0A1G9TCL7_9EURY</name>
<dbReference type="Proteomes" id="UP000199370">
    <property type="component" value="Unassembled WGS sequence"/>
</dbReference>